<keyword evidence="6" id="KW-0411">Iron-sulfur</keyword>
<name>A0A5N8WJ75_9ACTN</name>
<evidence type="ECO:0000256" key="7">
    <source>
        <dbReference type="ARBA" id="ARBA00023291"/>
    </source>
</evidence>
<comment type="caution">
    <text evidence="9">The sequence shown here is derived from an EMBL/GenBank/DDBJ whole genome shotgun (WGS) entry which is preliminary data.</text>
</comment>
<feature type="region of interest" description="Disordered" evidence="8">
    <location>
        <begin position="34"/>
        <end position="54"/>
    </location>
</feature>
<gene>
    <name evidence="9" type="ORF">FPZ41_02370</name>
</gene>
<keyword evidence="3" id="KW-0479">Metal-binding</keyword>
<evidence type="ECO:0000313" key="10">
    <source>
        <dbReference type="Proteomes" id="UP000373149"/>
    </source>
</evidence>
<keyword evidence="5" id="KW-0408">Iron</keyword>
<proteinExistence type="predicted"/>
<dbReference type="Gene3D" id="3.30.70.20">
    <property type="match status" value="1"/>
</dbReference>
<dbReference type="RefSeq" id="WP_152858489.1">
    <property type="nucleotide sequence ID" value="NZ_JBIWOT010000026.1"/>
</dbReference>
<comment type="cofactor">
    <cofactor evidence="1">
        <name>[3Fe-4S] cluster</name>
        <dbReference type="ChEBI" id="CHEBI:21137"/>
    </cofactor>
</comment>
<dbReference type="InterPro" id="IPR051269">
    <property type="entry name" value="Fe-S_cluster_ET"/>
</dbReference>
<evidence type="ECO:0000256" key="1">
    <source>
        <dbReference type="ARBA" id="ARBA00001927"/>
    </source>
</evidence>
<evidence type="ECO:0000313" key="9">
    <source>
        <dbReference type="EMBL" id="MPY47500.1"/>
    </source>
</evidence>
<keyword evidence="7" id="KW-0003">3Fe-4S</keyword>
<evidence type="ECO:0000256" key="6">
    <source>
        <dbReference type="ARBA" id="ARBA00023014"/>
    </source>
</evidence>
<evidence type="ECO:0000256" key="4">
    <source>
        <dbReference type="ARBA" id="ARBA00022982"/>
    </source>
</evidence>
<evidence type="ECO:0000256" key="8">
    <source>
        <dbReference type="SAM" id="MobiDB-lite"/>
    </source>
</evidence>
<reference evidence="9 10" key="1">
    <citation type="submission" date="2019-09" db="EMBL/GenBank/DDBJ databases">
        <authorList>
            <person name="Duangmal K."/>
            <person name="Teo W.F.A."/>
            <person name="Lipun K."/>
        </authorList>
    </citation>
    <scope>NUCLEOTIDE SEQUENCE [LARGE SCALE GENOMIC DNA]</scope>
    <source>
        <strain evidence="9 10">K1PN6</strain>
    </source>
</reference>
<dbReference type="GO" id="GO:0051538">
    <property type="term" value="F:3 iron, 4 sulfur cluster binding"/>
    <property type="evidence" value="ECO:0007669"/>
    <property type="project" value="UniProtKB-KW"/>
</dbReference>
<organism evidence="9 10">
    <name type="scientific">Streptomyces acidicola</name>
    <dbReference type="NCBI Taxonomy" id="2596892"/>
    <lineage>
        <taxon>Bacteria</taxon>
        <taxon>Bacillati</taxon>
        <taxon>Actinomycetota</taxon>
        <taxon>Actinomycetes</taxon>
        <taxon>Kitasatosporales</taxon>
        <taxon>Streptomycetaceae</taxon>
        <taxon>Streptomyces</taxon>
    </lineage>
</organism>
<sequence length="65" mass="7033">MKYTVDGSLCTGHGRCYTVAPTVYAPDDEGYNLRRGDSVEVSPGQDGDARRGARVCPERAIELAE</sequence>
<evidence type="ECO:0000256" key="5">
    <source>
        <dbReference type="ARBA" id="ARBA00023004"/>
    </source>
</evidence>
<evidence type="ECO:0000256" key="3">
    <source>
        <dbReference type="ARBA" id="ARBA00022723"/>
    </source>
</evidence>
<protein>
    <submittedName>
        <fullName evidence="9">Ferredoxin</fullName>
    </submittedName>
</protein>
<keyword evidence="4" id="KW-0249">Electron transport</keyword>
<keyword evidence="2" id="KW-0813">Transport</keyword>
<dbReference type="Pfam" id="PF13459">
    <property type="entry name" value="Fer4_15"/>
    <property type="match status" value="1"/>
</dbReference>
<dbReference type="PANTHER" id="PTHR36923">
    <property type="entry name" value="FERREDOXIN"/>
    <property type="match status" value="1"/>
</dbReference>
<dbReference type="PANTHER" id="PTHR36923:SF3">
    <property type="entry name" value="FERREDOXIN"/>
    <property type="match status" value="1"/>
</dbReference>
<dbReference type="AlphaFoldDB" id="A0A5N8WJ75"/>
<dbReference type="GO" id="GO:0046872">
    <property type="term" value="F:metal ion binding"/>
    <property type="evidence" value="ECO:0007669"/>
    <property type="project" value="UniProtKB-KW"/>
</dbReference>
<evidence type="ECO:0000256" key="2">
    <source>
        <dbReference type="ARBA" id="ARBA00022448"/>
    </source>
</evidence>
<dbReference type="EMBL" id="VMNX01000003">
    <property type="protein sequence ID" value="MPY47500.1"/>
    <property type="molecule type" value="Genomic_DNA"/>
</dbReference>
<accession>A0A5N8WJ75</accession>
<keyword evidence="10" id="KW-1185">Reference proteome</keyword>
<dbReference type="Proteomes" id="UP000373149">
    <property type="component" value="Unassembled WGS sequence"/>
</dbReference>
<dbReference type="SUPFAM" id="SSF54862">
    <property type="entry name" value="4Fe-4S ferredoxins"/>
    <property type="match status" value="1"/>
</dbReference>